<name>A0A2Z6RG43_9GLOM</name>
<gene>
    <name evidence="1" type="ORF">RclHR1_18710003</name>
</gene>
<protein>
    <submittedName>
        <fullName evidence="1">Uncharacterized protein</fullName>
    </submittedName>
</protein>
<keyword evidence="2" id="KW-1185">Reference proteome</keyword>
<sequence length="185" mass="21836">MSTSEKYPGQNVLISYLKKKGSKSSYNGFIHEIHEDTFTTLISSADTCDNLNDTWIFHFLKEAELLLDEETFMIVYAENLRCERKWQIFWQRVIKEYKKENLVPATTESLCTTTTGSSCPKKTIAKQKEKLKRIRDNDTDDLSSEHWKKQCIIIKQNRDNLMYRKAIDNILQVISAHERKCYTFY</sequence>
<accession>A0A2Z6RG43</accession>
<reference evidence="1 2" key="1">
    <citation type="submission" date="2017-11" db="EMBL/GenBank/DDBJ databases">
        <title>The genome of Rhizophagus clarus HR1 reveals common genetic basis of auxotrophy among arbuscular mycorrhizal fungi.</title>
        <authorList>
            <person name="Kobayashi Y."/>
        </authorList>
    </citation>
    <scope>NUCLEOTIDE SEQUENCE [LARGE SCALE GENOMIC DNA]</scope>
    <source>
        <strain evidence="1 2">HR1</strain>
    </source>
</reference>
<proteinExistence type="predicted"/>
<dbReference type="EMBL" id="BEXD01000970">
    <property type="protein sequence ID" value="GBB91428.1"/>
    <property type="molecule type" value="Genomic_DNA"/>
</dbReference>
<organism evidence="1 2">
    <name type="scientific">Rhizophagus clarus</name>
    <dbReference type="NCBI Taxonomy" id="94130"/>
    <lineage>
        <taxon>Eukaryota</taxon>
        <taxon>Fungi</taxon>
        <taxon>Fungi incertae sedis</taxon>
        <taxon>Mucoromycota</taxon>
        <taxon>Glomeromycotina</taxon>
        <taxon>Glomeromycetes</taxon>
        <taxon>Glomerales</taxon>
        <taxon>Glomeraceae</taxon>
        <taxon>Rhizophagus</taxon>
    </lineage>
</organism>
<dbReference type="Proteomes" id="UP000247702">
    <property type="component" value="Unassembled WGS sequence"/>
</dbReference>
<evidence type="ECO:0000313" key="2">
    <source>
        <dbReference type="Proteomes" id="UP000247702"/>
    </source>
</evidence>
<dbReference type="AlphaFoldDB" id="A0A2Z6RG43"/>
<comment type="caution">
    <text evidence="1">The sequence shown here is derived from an EMBL/GenBank/DDBJ whole genome shotgun (WGS) entry which is preliminary data.</text>
</comment>
<evidence type="ECO:0000313" key="1">
    <source>
        <dbReference type="EMBL" id="GBB91428.1"/>
    </source>
</evidence>